<sequence length="286" mass="31212">MAASNYLWIASFAIAVATSHVGVFGRAVDTIGSLSRPSTFADESSGAALRADAHRERCAELVAPWQENTQPDPREDTTLLKVHVRPFSPGPSRGLVFPGRSLFSFVRRVYRCCQEGLSCRSVKGIQGRLRGDADVEFVFTREILSLAVMRAELHLKLSNPQHVDVRPTIPFMAKHNLPTRYSLGFLGDSLELRVDLLFLLQTLHEGAGAGRPPPGPVNMRLPLLFPSEALRGEKASPGEAWGEGLTGPLDVGLLLGCRRDGAAVPCQAAGLRLSHTPFMALYYRRS</sequence>
<dbReference type="Proteomes" id="UP000677803">
    <property type="component" value="Unassembled WGS sequence"/>
</dbReference>
<feature type="chain" id="PRO_5035857009" evidence="1">
    <location>
        <begin position="19"/>
        <end position="286"/>
    </location>
</feature>
<evidence type="ECO:0000313" key="2">
    <source>
        <dbReference type="EMBL" id="CAG5920593.1"/>
    </source>
</evidence>
<gene>
    <name evidence="2" type="ORF">MMEN_LOCUS10291</name>
</gene>
<feature type="signal peptide" evidence="1">
    <location>
        <begin position="1"/>
        <end position="18"/>
    </location>
</feature>
<keyword evidence="3" id="KW-1185">Reference proteome</keyword>
<reference evidence="2" key="1">
    <citation type="submission" date="2021-05" db="EMBL/GenBank/DDBJ databases">
        <authorList>
            <person name="Tigano A."/>
        </authorList>
    </citation>
    <scope>NUCLEOTIDE SEQUENCE</scope>
</reference>
<accession>A0A8S4B5P9</accession>
<comment type="caution">
    <text evidence="2">The sequence shown here is derived from an EMBL/GenBank/DDBJ whole genome shotgun (WGS) entry which is preliminary data.</text>
</comment>
<keyword evidence="1" id="KW-0732">Signal</keyword>
<proteinExistence type="predicted"/>
<protein>
    <submittedName>
        <fullName evidence="2">(Atlantic silverside) hypothetical protein</fullName>
    </submittedName>
</protein>
<evidence type="ECO:0000313" key="3">
    <source>
        <dbReference type="Proteomes" id="UP000677803"/>
    </source>
</evidence>
<evidence type="ECO:0000256" key="1">
    <source>
        <dbReference type="SAM" id="SignalP"/>
    </source>
</evidence>
<organism evidence="2 3">
    <name type="scientific">Menidia menidia</name>
    <name type="common">Atlantic silverside</name>
    <dbReference type="NCBI Taxonomy" id="238744"/>
    <lineage>
        <taxon>Eukaryota</taxon>
        <taxon>Metazoa</taxon>
        <taxon>Chordata</taxon>
        <taxon>Craniata</taxon>
        <taxon>Vertebrata</taxon>
        <taxon>Euteleostomi</taxon>
        <taxon>Actinopterygii</taxon>
        <taxon>Neopterygii</taxon>
        <taxon>Teleostei</taxon>
        <taxon>Neoteleostei</taxon>
        <taxon>Acanthomorphata</taxon>
        <taxon>Ovalentaria</taxon>
        <taxon>Atherinomorphae</taxon>
        <taxon>Atheriniformes</taxon>
        <taxon>Atherinopsidae</taxon>
        <taxon>Menidiinae</taxon>
        <taxon>Menidia</taxon>
    </lineage>
</organism>
<dbReference type="OrthoDB" id="9943803at2759"/>
<name>A0A8S4B5P9_9TELE</name>
<dbReference type="EMBL" id="CAJRST010011112">
    <property type="protein sequence ID" value="CAG5920593.1"/>
    <property type="molecule type" value="Genomic_DNA"/>
</dbReference>
<dbReference type="AlphaFoldDB" id="A0A8S4B5P9"/>